<dbReference type="AlphaFoldDB" id="A0A842HYH0"/>
<accession>A0A842HYH0</accession>
<proteinExistence type="predicted"/>
<reference evidence="1 2" key="1">
    <citation type="submission" date="2020-08" db="EMBL/GenBank/DDBJ databases">
        <title>Draft genome sequence of Parasphingopyxis sp. GrpM-11.</title>
        <authorList>
            <person name="Oh J."/>
            <person name="Roh D.-H."/>
        </authorList>
    </citation>
    <scope>NUCLEOTIDE SEQUENCE [LARGE SCALE GENOMIC DNA]</scope>
    <source>
        <strain evidence="1 2">GrpM-11</strain>
    </source>
</reference>
<sequence length="92" mass="11151">MTRPVSKDFRHETPADLRAVLDKDEHLRTKWEDLTSLARNEWICWVTSAKKQETREKRFGRLQEEILDGKRRPCCWPGCPHRRESAQKWFDR</sequence>
<protein>
    <submittedName>
        <fullName evidence="1">YdeI/OmpD-associated family protein</fullName>
    </submittedName>
</protein>
<organism evidence="1 2">
    <name type="scientific">Parasphingopyxis marina</name>
    <dbReference type="NCBI Taxonomy" id="2761622"/>
    <lineage>
        <taxon>Bacteria</taxon>
        <taxon>Pseudomonadati</taxon>
        <taxon>Pseudomonadota</taxon>
        <taxon>Alphaproteobacteria</taxon>
        <taxon>Sphingomonadales</taxon>
        <taxon>Sphingomonadaceae</taxon>
        <taxon>Parasphingopyxis</taxon>
    </lineage>
</organism>
<keyword evidence="2" id="KW-1185">Reference proteome</keyword>
<evidence type="ECO:0000313" key="1">
    <source>
        <dbReference type="EMBL" id="MBC2777517.1"/>
    </source>
</evidence>
<evidence type="ECO:0000313" key="2">
    <source>
        <dbReference type="Proteomes" id="UP000564378"/>
    </source>
</evidence>
<comment type="caution">
    <text evidence="1">The sequence shown here is derived from an EMBL/GenBank/DDBJ whole genome shotgun (WGS) entry which is preliminary data.</text>
</comment>
<dbReference type="Proteomes" id="UP000564378">
    <property type="component" value="Unassembled WGS sequence"/>
</dbReference>
<name>A0A842HYH0_9SPHN</name>
<dbReference type="RefSeq" id="WP_185800719.1">
    <property type="nucleotide sequence ID" value="NZ_JACJVJ010000001.1"/>
</dbReference>
<dbReference type="Pfam" id="PF13376">
    <property type="entry name" value="OmdA"/>
    <property type="match status" value="1"/>
</dbReference>
<gene>
    <name evidence="1" type="ORF">H6P80_07770</name>
</gene>
<dbReference type="EMBL" id="JACJVJ010000001">
    <property type="protein sequence ID" value="MBC2777517.1"/>
    <property type="molecule type" value="Genomic_DNA"/>
</dbReference>